<protein>
    <submittedName>
        <fullName evidence="1">Uncharacterized protein</fullName>
    </submittedName>
</protein>
<organism evidence="1">
    <name type="scientific">Anguilla anguilla</name>
    <name type="common">European freshwater eel</name>
    <name type="synonym">Muraena anguilla</name>
    <dbReference type="NCBI Taxonomy" id="7936"/>
    <lineage>
        <taxon>Eukaryota</taxon>
        <taxon>Metazoa</taxon>
        <taxon>Chordata</taxon>
        <taxon>Craniata</taxon>
        <taxon>Vertebrata</taxon>
        <taxon>Euteleostomi</taxon>
        <taxon>Actinopterygii</taxon>
        <taxon>Neopterygii</taxon>
        <taxon>Teleostei</taxon>
        <taxon>Anguilliformes</taxon>
        <taxon>Anguillidae</taxon>
        <taxon>Anguilla</taxon>
    </lineage>
</organism>
<reference evidence="1" key="2">
    <citation type="journal article" date="2015" name="Fish Shellfish Immunol.">
        <title>Early steps in the European eel (Anguilla anguilla)-Vibrio vulnificus interaction in the gills: Role of the RtxA13 toxin.</title>
        <authorList>
            <person name="Callol A."/>
            <person name="Pajuelo D."/>
            <person name="Ebbesson L."/>
            <person name="Teles M."/>
            <person name="MacKenzie S."/>
            <person name="Amaro C."/>
        </authorList>
    </citation>
    <scope>NUCLEOTIDE SEQUENCE</scope>
</reference>
<dbReference type="AlphaFoldDB" id="A0A0E9WW21"/>
<name>A0A0E9WW21_ANGAN</name>
<dbReference type="EMBL" id="GBXM01014003">
    <property type="protein sequence ID" value="JAH94574.1"/>
    <property type="molecule type" value="Transcribed_RNA"/>
</dbReference>
<evidence type="ECO:0000313" key="1">
    <source>
        <dbReference type="EMBL" id="JAH94574.1"/>
    </source>
</evidence>
<sequence length="90" mass="10323">MCIDDEEWTTDSRIIGHPLTQTYELSLQKASWLPSHLYPHNPPIICANSDHGVLMILSFYSIWMYPLACSGCGFTNTKSFRHLIFNSIFV</sequence>
<reference evidence="1" key="1">
    <citation type="submission" date="2014-11" db="EMBL/GenBank/DDBJ databases">
        <authorList>
            <person name="Amaro Gonzalez C."/>
        </authorList>
    </citation>
    <scope>NUCLEOTIDE SEQUENCE</scope>
</reference>
<proteinExistence type="predicted"/>
<accession>A0A0E9WW21</accession>